<dbReference type="Proteomes" id="UP000193006">
    <property type="component" value="Chromosome"/>
</dbReference>
<dbReference type="STRING" id="199441.BkAM31D_08090"/>
<protein>
    <submittedName>
        <fullName evidence="5">Multiple sugar-binding protein</fullName>
    </submittedName>
</protein>
<dbReference type="RefSeq" id="WP_066152464.1">
    <property type="nucleotide sequence ID" value="NZ_CP020814.1"/>
</dbReference>
<dbReference type="PANTHER" id="PTHR30061">
    <property type="entry name" value="MALTOSE-BINDING PERIPLASMIC PROTEIN"/>
    <property type="match status" value="1"/>
</dbReference>
<evidence type="ECO:0000256" key="1">
    <source>
        <dbReference type="ARBA" id="ARBA00008520"/>
    </source>
</evidence>
<name>A0A1X9MHA8_9BACI</name>
<feature type="signal peptide" evidence="4">
    <location>
        <begin position="1"/>
        <end position="24"/>
    </location>
</feature>
<gene>
    <name evidence="5" type="primary">msmE_1</name>
    <name evidence="5" type="ORF">BkAM31D_08090</name>
</gene>
<evidence type="ECO:0000313" key="5">
    <source>
        <dbReference type="EMBL" id="ARK29822.1"/>
    </source>
</evidence>
<dbReference type="GO" id="GO:0015768">
    <property type="term" value="P:maltose transport"/>
    <property type="evidence" value="ECO:0007669"/>
    <property type="project" value="TreeGrafter"/>
</dbReference>
<dbReference type="GO" id="GO:0042956">
    <property type="term" value="P:maltodextrin transmembrane transport"/>
    <property type="evidence" value="ECO:0007669"/>
    <property type="project" value="TreeGrafter"/>
</dbReference>
<dbReference type="PANTHER" id="PTHR30061:SF50">
    <property type="entry name" value="MALTOSE_MALTODEXTRIN-BINDING PERIPLASMIC PROTEIN"/>
    <property type="match status" value="1"/>
</dbReference>
<dbReference type="SUPFAM" id="SSF53850">
    <property type="entry name" value="Periplasmic binding protein-like II"/>
    <property type="match status" value="1"/>
</dbReference>
<evidence type="ECO:0000313" key="6">
    <source>
        <dbReference type="Proteomes" id="UP000193006"/>
    </source>
</evidence>
<feature type="chain" id="PRO_5039464686" evidence="4">
    <location>
        <begin position="25"/>
        <end position="415"/>
    </location>
</feature>
<reference evidence="5 6" key="1">
    <citation type="submission" date="2017-04" db="EMBL/GenBank/DDBJ databases">
        <title>Bacillus krulwichiae AM31D Genome sequencing and assembly.</title>
        <authorList>
            <person name="Krulwich T.A."/>
            <person name="Anastor L."/>
            <person name="Ehrlich R."/>
            <person name="Ehrlich G.D."/>
            <person name="Janto B."/>
        </authorList>
    </citation>
    <scope>NUCLEOTIDE SEQUENCE [LARGE SCALE GENOMIC DNA]</scope>
    <source>
        <strain evidence="5 6">AM31D</strain>
    </source>
</reference>
<dbReference type="Pfam" id="PF01547">
    <property type="entry name" value="SBP_bac_1"/>
    <property type="match status" value="1"/>
</dbReference>
<organism evidence="5 6">
    <name type="scientific">Halalkalibacter krulwichiae</name>
    <dbReference type="NCBI Taxonomy" id="199441"/>
    <lineage>
        <taxon>Bacteria</taxon>
        <taxon>Bacillati</taxon>
        <taxon>Bacillota</taxon>
        <taxon>Bacilli</taxon>
        <taxon>Bacillales</taxon>
        <taxon>Bacillaceae</taxon>
        <taxon>Halalkalibacter</taxon>
    </lineage>
</organism>
<proteinExistence type="inferred from homology"/>
<evidence type="ECO:0000256" key="4">
    <source>
        <dbReference type="SAM" id="SignalP"/>
    </source>
</evidence>
<accession>A0A1X9MHA8</accession>
<dbReference type="EMBL" id="CP020814">
    <property type="protein sequence ID" value="ARK29822.1"/>
    <property type="molecule type" value="Genomic_DNA"/>
</dbReference>
<keyword evidence="2" id="KW-0813">Transport</keyword>
<dbReference type="GO" id="GO:1901982">
    <property type="term" value="F:maltose binding"/>
    <property type="evidence" value="ECO:0007669"/>
    <property type="project" value="TreeGrafter"/>
</dbReference>
<dbReference type="KEGG" id="bkw:BkAM31D_08090"/>
<evidence type="ECO:0000256" key="2">
    <source>
        <dbReference type="ARBA" id="ARBA00022448"/>
    </source>
</evidence>
<sequence precursor="true">MMKMHLLRCTFGIACLFLTACTMEQEVVIDSEKKEIEFFQTKTNVVDFFDQLIEDFETQHPDINVKQVNVPGGMEVLKTRIARGDVPDIFITYPIEQDYMIRATRGYLLDLSEENFISEIDPTIQERYAIDGRMYGLALSQNAVGVIYNKDVFEQLQIEIPSTWDQFISVLKKLEANDLQPLLMANKDLERVSVFNLSLVANTFDNHYWEAVNKNEIGLRGDQRWIEISNQMLEFLSFAQEGSFNMEGEDLNQAFMQGEGVMSVIGVWEIPNLEKINPEFDYGIFPFPATNDPELNKVLGGVDGGFAISADTDHPEEAKMFLEFLVEKENAQKFSDYEGNISTVKGVQQNNDKVHLLAEHISQGKSVNWPNHHWVGGTAAEEDFRKISQRFFYERDIDAYLERLEIMFEMYRQHQ</sequence>
<dbReference type="GO" id="GO:0055052">
    <property type="term" value="C:ATP-binding cassette (ABC) transporter complex, substrate-binding subunit-containing"/>
    <property type="evidence" value="ECO:0007669"/>
    <property type="project" value="TreeGrafter"/>
</dbReference>
<keyword evidence="6" id="KW-1185">Reference proteome</keyword>
<dbReference type="InterPro" id="IPR006059">
    <property type="entry name" value="SBP"/>
</dbReference>
<dbReference type="AlphaFoldDB" id="A0A1X9MHA8"/>
<comment type="similarity">
    <text evidence="1">Belongs to the bacterial solute-binding protein 1 family.</text>
</comment>
<dbReference type="PROSITE" id="PS51257">
    <property type="entry name" value="PROKAR_LIPOPROTEIN"/>
    <property type="match status" value="1"/>
</dbReference>
<dbReference type="Gene3D" id="3.40.190.10">
    <property type="entry name" value="Periplasmic binding protein-like II"/>
    <property type="match status" value="2"/>
</dbReference>
<evidence type="ECO:0000256" key="3">
    <source>
        <dbReference type="ARBA" id="ARBA00022729"/>
    </source>
</evidence>
<keyword evidence="3 4" id="KW-0732">Signal</keyword>